<keyword evidence="2" id="KW-0812">Transmembrane</keyword>
<sequence length="247" mass="26233">MPEPNSRRCYGRNAPPLTPIQGGFFLAILLRLCMLGVLTEGKTTVVVFSVPIDYAGKPALPTTRIYTYEEPTSASKLSSVPLPIGIPVASDSLGPPIHQYTSEAKSIGVSPDATDLKLSGNGTKTGEIPTITSPSPVMTTPAEPPRSNFSKTLNDSGADTGLGEGLKIGLGIGLGIGPPLIALLSLGCFLLWRLWGRQKQGRDLPVDFEEHVGDRNGTGSAKELQSTEIFEADGKERKPELHSTELL</sequence>
<gene>
    <name evidence="3" type="ORF">PG996_007359</name>
</gene>
<accession>A0ABR1VAL4</accession>
<keyword evidence="2" id="KW-1133">Transmembrane helix</keyword>
<organism evidence="3 4">
    <name type="scientific">Apiospora saccharicola</name>
    <dbReference type="NCBI Taxonomy" id="335842"/>
    <lineage>
        <taxon>Eukaryota</taxon>
        <taxon>Fungi</taxon>
        <taxon>Dikarya</taxon>
        <taxon>Ascomycota</taxon>
        <taxon>Pezizomycotina</taxon>
        <taxon>Sordariomycetes</taxon>
        <taxon>Xylariomycetidae</taxon>
        <taxon>Amphisphaeriales</taxon>
        <taxon>Apiosporaceae</taxon>
        <taxon>Apiospora</taxon>
    </lineage>
</organism>
<evidence type="ECO:0000313" key="4">
    <source>
        <dbReference type="Proteomes" id="UP001446871"/>
    </source>
</evidence>
<dbReference type="Proteomes" id="UP001446871">
    <property type="component" value="Unassembled WGS sequence"/>
</dbReference>
<keyword evidence="2" id="KW-0472">Membrane</keyword>
<feature type="compositionally biased region" description="Basic and acidic residues" evidence="1">
    <location>
        <begin position="232"/>
        <end position="247"/>
    </location>
</feature>
<evidence type="ECO:0000256" key="2">
    <source>
        <dbReference type="SAM" id="Phobius"/>
    </source>
</evidence>
<reference evidence="3 4" key="1">
    <citation type="submission" date="2023-01" db="EMBL/GenBank/DDBJ databases">
        <title>Analysis of 21 Apiospora genomes using comparative genomics revels a genus with tremendous synthesis potential of carbohydrate active enzymes and secondary metabolites.</title>
        <authorList>
            <person name="Sorensen T."/>
        </authorList>
    </citation>
    <scope>NUCLEOTIDE SEQUENCE [LARGE SCALE GENOMIC DNA]</scope>
    <source>
        <strain evidence="3 4">CBS 83171</strain>
    </source>
</reference>
<evidence type="ECO:0008006" key="5">
    <source>
        <dbReference type="Google" id="ProtNLM"/>
    </source>
</evidence>
<feature type="compositionally biased region" description="Polar residues" evidence="1">
    <location>
        <begin position="217"/>
        <end position="228"/>
    </location>
</feature>
<feature type="region of interest" description="Disordered" evidence="1">
    <location>
        <begin position="209"/>
        <end position="247"/>
    </location>
</feature>
<protein>
    <recommendedName>
        <fullName evidence="5">Mid2 domain-containing protein</fullName>
    </recommendedName>
</protein>
<feature type="compositionally biased region" description="Polar residues" evidence="1">
    <location>
        <begin position="120"/>
        <end position="138"/>
    </location>
</feature>
<keyword evidence="4" id="KW-1185">Reference proteome</keyword>
<name>A0ABR1VAL4_9PEZI</name>
<dbReference type="EMBL" id="JAQQWM010000004">
    <property type="protein sequence ID" value="KAK8068247.1"/>
    <property type="molecule type" value="Genomic_DNA"/>
</dbReference>
<feature type="region of interest" description="Disordered" evidence="1">
    <location>
        <begin position="119"/>
        <end position="147"/>
    </location>
</feature>
<comment type="caution">
    <text evidence="3">The sequence shown here is derived from an EMBL/GenBank/DDBJ whole genome shotgun (WGS) entry which is preliminary data.</text>
</comment>
<proteinExistence type="predicted"/>
<feature type="transmembrane region" description="Helical" evidence="2">
    <location>
        <begin position="168"/>
        <end position="192"/>
    </location>
</feature>
<evidence type="ECO:0000256" key="1">
    <source>
        <dbReference type="SAM" id="MobiDB-lite"/>
    </source>
</evidence>
<evidence type="ECO:0000313" key="3">
    <source>
        <dbReference type="EMBL" id="KAK8068247.1"/>
    </source>
</evidence>